<dbReference type="PANTHER" id="PTHR38116">
    <property type="entry name" value="CHROMOSOME 7, WHOLE GENOME SHOTGUN SEQUENCE"/>
    <property type="match status" value="1"/>
</dbReference>
<dbReference type="PANTHER" id="PTHR38116:SF1">
    <property type="entry name" value="BZIP DOMAIN-CONTAINING PROTEIN"/>
    <property type="match status" value="1"/>
</dbReference>
<comment type="caution">
    <text evidence="2">The sequence shown here is derived from an EMBL/GenBank/DDBJ whole genome shotgun (WGS) entry which is preliminary data.</text>
</comment>
<feature type="region of interest" description="Disordered" evidence="1">
    <location>
        <begin position="51"/>
        <end position="73"/>
    </location>
</feature>
<dbReference type="AlphaFoldDB" id="A0A8H5TEH4"/>
<dbReference type="CDD" id="cd14688">
    <property type="entry name" value="bZIP_YAP"/>
    <property type="match status" value="1"/>
</dbReference>
<evidence type="ECO:0000313" key="2">
    <source>
        <dbReference type="EMBL" id="KAF5670704.1"/>
    </source>
</evidence>
<accession>A0A8H5TEH4</accession>
<dbReference type="Proteomes" id="UP000572754">
    <property type="component" value="Unassembled WGS sequence"/>
</dbReference>
<evidence type="ECO:0008006" key="4">
    <source>
        <dbReference type="Google" id="ProtNLM"/>
    </source>
</evidence>
<proteinExistence type="predicted"/>
<organism evidence="2 3">
    <name type="scientific">Fusarium circinatum</name>
    <name type="common">Pitch canker fungus</name>
    <name type="synonym">Gibberella circinata</name>
    <dbReference type="NCBI Taxonomy" id="48490"/>
    <lineage>
        <taxon>Eukaryota</taxon>
        <taxon>Fungi</taxon>
        <taxon>Dikarya</taxon>
        <taxon>Ascomycota</taxon>
        <taxon>Pezizomycotina</taxon>
        <taxon>Sordariomycetes</taxon>
        <taxon>Hypocreomycetidae</taxon>
        <taxon>Hypocreales</taxon>
        <taxon>Nectriaceae</taxon>
        <taxon>Fusarium</taxon>
        <taxon>Fusarium fujikuroi species complex</taxon>
    </lineage>
</organism>
<dbReference type="Pfam" id="PF11905">
    <property type="entry name" value="DUF3425"/>
    <property type="match status" value="1"/>
</dbReference>
<name>A0A8H5TEH4_FUSCI</name>
<evidence type="ECO:0000256" key="1">
    <source>
        <dbReference type="SAM" id="MobiDB-lite"/>
    </source>
</evidence>
<sequence>MDYPNSVTAAPLIELSHMVQRREIRAASEDWTGITSSAKRRKLQNRLNQRAYERRKASRRSASLHSEQGSRSRYVTMATADTPDAPEPPSTTQYLTMIKSPTGYTPESGCQLLRPGAQGAIREFVKKAYEDYVLGCPQPWYLSTLIQVNVFSALVQNGVALGFSDHWQRKGVISPFSILGPLQSHDSYPINLQPTALQRTVPHHPWIDLFPIPQMRDNILLSLHRLDMDELCGDLLDVKPGLDGKPSLIVWGDPWDLHGWEASPLFLQKWRWMLEGCRDILHATNYWRESRGEDKIPF</sequence>
<gene>
    <name evidence="2" type="ORF">FCIRC_8870</name>
</gene>
<reference evidence="2 3" key="2">
    <citation type="submission" date="2020-05" db="EMBL/GenBank/DDBJ databases">
        <title>Identification and distribution of gene clusters putatively required for synthesis of sphingolipid metabolism inhibitors in phylogenetically diverse species of the filamentous fungus Fusarium.</title>
        <authorList>
            <person name="Kim H.-S."/>
            <person name="Busman M."/>
            <person name="Brown D.W."/>
            <person name="Divon H."/>
            <person name="Uhlig S."/>
            <person name="Proctor R.H."/>
        </authorList>
    </citation>
    <scope>NUCLEOTIDE SEQUENCE [LARGE SCALE GENOMIC DNA]</scope>
    <source>
        <strain evidence="2 3">NRRL 25331</strain>
    </source>
</reference>
<feature type="compositionally biased region" description="Polar residues" evidence="1">
    <location>
        <begin position="60"/>
        <end position="73"/>
    </location>
</feature>
<protein>
    <recommendedName>
        <fullName evidence="4">BZIP domain-containing protein</fullName>
    </recommendedName>
</protein>
<dbReference type="EMBL" id="JAAQPE010000306">
    <property type="protein sequence ID" value="KAF5670704.1"/>
    <property type="molecule type" value="Genomic_DNA"/>
</dbReference>
<reference evidence="3" key="1">
    <citation type="journal article" date="2020" name="BMC Genomics">
        <title>Correction to: Identification and distribution of gene clusters required for synthesis of sphingolipid metabolism inhibitors in diverse species of the filamentous fungus Fusarium.</title>
        <authorList>
            <person name="Kim H.S."/>
            <person name="Lohmar J.M."/>
            <person name="Busman M."/>
            <person name="Brown D.W."/>
            <person name="Naumann T.A."/>
            <person name="Divon H.H."/>
            <person name="Lysoe E."/>
            <person name="Uhlig S."/>
            <person name="Proctor R.H."/>
        </authorList>
    </citation>
    <scope>NUCLEOTIDE SEQUENCE [LARGE SCALE GENOMIC DNA]</scope>
    <source>
        <strain evidence="3">NRRL 25331</strain>
    </source>
</reference>
<dbReference type="InterPro" id="IPR021833">
    <property type="entry name" value="DUF3425"/>
</dbReference>
<keyword evidence="3" id="KW-1185">Reference proteome</keyword>
<evidence type="ECO:0000313" key="3">
    <source>
        <dbReference type="Proteomes" id="UP000572754"/>
    </source>
</evidence>